<feature type="domain" description="SMODS and SLOG-associating 2TM effector" evidence="1">
    <location>
        <begin position="5"/>
        <end position="184"/>
    </location>
</feature>
<comment type="caution">
    <text evidence="2">The sequence shown here is derived from an EMBL/GenBank/DDBJ whole genome shotgun (WGS) entry which is preliminary data.</text>
</comment>
<evidence type="ECO:0000313" key="3">
    <source>
        <dbReference type="Proteomes" id="UP000466863"/>
    </source>
</evidence>
<dbReference type="RefSeq" id="WP_153331463.1">
    <property type="nucleotide sequence ID" value="NZ_WIVS01000294.1"/>
</dbReference>
<dbReference type="Proteomes" id="UP000466863">
    <property type="component" value="Unassembled WGS sequence"/>
</dbReference>
<reference evidence="2 3" key="1">
    <citation type="submission" date="2019-10" db="EMBL/GenBank/DDBJ databases">
        <title>Evaluation of single-gene subtyping targets for Pseudomonas.</title>
        <authorList>
            <person name="Reichler S.J."/>
            <person name="Orsi R.H."/>
            <person name="Wiedmann M."/>
            <person name="Martin N.H."/>
            <person name="Murphy S.I."/>
        </authorList>
    </citation>
    <scope>NUCLEOTIDE SEQUENCE [LARGE SCALE GENOMIC DNA]</scope>
    <source>
        <strain evidence="2 3">FSL R10-1876</strain>
    </source>
</reference>
<evidence type="ECO:0000313" key="2">
    <source>
        <dbReference type="EMBL" id="MQU43014.1"/>
    </source>
</evidence>
<dbReference type="NCBIfam" id="NF033631">
    <property type="entry name" value="SLATT_5"/>
    <property type="match status" value="1"/>
</dbReference>
<proteinExistence type="predicted"/>
<gene>
    <name evidence="2" type="ORF">GHO28_10935</name>
</gene>
<evidence type="ECO:0000259" key="1">
    <source>
        <dbReference type="Pfam" id="PF18160"/>
    </source>
</evidence>
<organism evidence="2 3">
    <name type="scientific">Pseudomonas helleri</name>
    <dbReference type="NCBI Taxonomy" id="1608996"/>
    <lineage>
        <taxon>Bacteria</taxon>
        <taxon>Pseudomonadati</taxon>
        <taxon>Pseudomonadota</taxon>
        <taxon>Gammaproteobacteria</taxon>
        <taxon>Pseudomonadales</taxon>
        <taxon>Pseudomonadaceae</taxon>
        <taxon>Pseudomonas</taxon>
    </lineage>
</organism>
<dbReference type="InterPro" id="IPR041115">
    <property type="entry name" value="SLATT_5"/>
</dbReference>
<accession>A0A6A7ZGE0</accession>
<sequence>MSSKDTNCDALRQMISKTVAARFQASRRLDFHNRMSLFSISLFSIVLILVSLFQLAGFKFVFSDKVINIGQVFLTIVILCFSIAISMSDFSLRSSRFHECGIQLNELVYRLMNKWGVVLSDQDYDLRLSEYFDILKKYENHTDADNDRVNKEFCHLGGSGLKYYSRFFIYFLLIAMAVFWFFIIVGRADFT</sequence>
<protein>
    <submittedName>
        <fullName evidence="2">SLATT domain-containing protein</fullName>
    </submittedName>
</protein>
<dbReference type="Pfam" id="PF18160">
    <property type="entry name" value="SLATT_5"/>
    <property type="match status" value="1"/>
</dbReference>
<dbReference type="EMBL" id="WIVV01000041">
    <property type="protein sequence ID" value="MQU43014.1"/>
    <property type="molecule type" value="Genomic_DNA"/>
</dbReference>
<dbReference type="AlphaFoldDB" id="A0A6A7ZGE0"/>
<name>A0A6A7ZGE0_9PSED</name>